<feature type="binding site" evidence="12">
    <location>
        <position position="113"/>
    </location>
    <ligand>
        <name>Zn(2+)</name>
        <dbReference type="ChEBI" id="CHEBI:29105"/>
        <note>catalytic</note>
    </ligand>
</feature>
<keyword evidence="7 12" id="KW-0862">Zinc</keyword>
<protein>
    <recommendedName>
        <fullName evidence="4 13">Cytidine deaminase</fullName>
        <ecNumber evidence="4 13">3.5.4.5</ecNumber>
    </recommendedName>
    <alternativeName>
        <fullName evidence="8 13">Cytidine aminohydrolase</fullName>
    </alternativeName>
</protein>
<comment type="catalytic activity">
    <reaction evidence="13">
        <text>2'-deoxycytidine + H2O + H(+) = 2'-deoxyuridine + NH4(+)</text>
        <dbReference type="Rhea" id="RHEA:13433"/>
        <dbReference type="ChEBI" id="CHEBI:15377"/>
        <dbReference type="ChEBI" id="CHEBI:15378"/>
        <dbReference type="ChEBI" id="CHEBI:15698"/>
        <dbReference type="ChEBI" id="CHEBI:16450"/>
        <dbReference type="ChEBI" id="CHEBI:28938"/>
        <dbReference type="EC" id="3.5.4.5"/>
    </reaction>
</comment>
<gene>
    <name evidence="15" type="ORF">DPMN_005148</name>
</gene>
<feature type="binding site" evidence="12">
    <location>
        <position position="110"/>
    </location>
    <ligand>
        <name>Zn(2+)</name>
        <dbReference type="ChEBI" id="CHEBI:29105"/>
        <note>catalytic</note>
    </ligand>
</feature>
<evidence type="ECO:0000313" key="16">
    <source>
        <dbReference type="Proteomes" id="UP000828390"/>
    </source>
</evidence>
<feature type="binding site" evidence="12">
    <location>
        <position position="76"/>
    </location>
    <ligand>
        <name>Zn(2+)</name>
        <dbReference type="ChEBI" id="CHEBI:29105"/>
        <note>catalytic</note>
    </ligand>
</feature>
<dbReference type="AlphaFoldDB" id="A0A9D4MPT5"/>
<evidence type="ECO:0000256" key="3">
    <source>
        <dbReference type="ARBA" id="ARBA00006576"/>
    </source>
</evidence>
<evidence type="ECO:0000256" key="13">
    <source>
        <dbReference type="RuleBase" id="RU364006"/>
    </source>
</evidence>
<name>A0A9D4MPT5_DREPO</name>
<dbReference type="EC" id="3.5.4.5" evidence="4 13"/>
<reference evidence="15" key="2">
    <citation type="submission" date="2020-11" db="EMBL/GenBank/DDBJ databases">
        <authorList>
            <person name="McCartney M.A."/>
            <person name="Auch B."/>
            <person name="Kono T."/>
            <person name="Mallez S."/>
            <person name="Becker A."/>
            <person name="Gohl D.M."/>
            <person name="Silverstein K.A.T."/>
            <person name="Koren S."/>
            <person name="Bechman K.B."/>
            <person name="Herman A."/>
            <person name="Abrahante J.E."/>
            <person name="Garbe J."/>
        </authorList>
    </citation>
    <scope>NUCLEOTIDE SEQUENCE</scope>
    <source>
        <strain evidence="15">Duluth1</strain>
        <tissue evidence="15">Whole animal</tissue>
    </source>
</reference>
<dbReference type="NCBIfam" id="TIGR01354">
    <property type="entry name" value="cyt_deam_tetra"/>
    <property type="match status" value="1"/>
</dbReference>
<evidence type="ECO:0000256" key="9">
    <source>
        <dbReference type="ARBA" id="ARBA00049558"/>
    </source>
</evidence>
<feature type="binding site" evidence="11">
    <location>
        <begin position="65"/>
        <end position="71"/>
    </location>
    <ligand>
        <name>substrate</name>
    </ligand>
</feature>
<dbReference type="InterPro" id="IPR016193">
    <property type="entry name" value="Cytidine_deaminase-like"/>
</dbReference>
<dbReference type="CDD" id="cd01283">
    <property type="entry name" value="cytidine_deaminase"/>
    <property type="match status" value="1"/>
</dbReference>
<dbReference type="PANTHER" id="PTHR11644:SF2">
    <property type="entry name" value="CYTIDINE DEAMINASE"/>
    <property type="match status" value="1"/>
</dbReference>
<evidence type="ECO:0000256" key="2">
    <source>
        <dbReference type="ARBA" id="ARBA00003949"/>
    </source>
</evidence>
<dbReference type="PANTHER" id="PTHR11644">
    <property type="entry name" value="CYTIDINE DEAMINASE"/>
    <property type="match status" value="1"/>
</dbReference>
<proteinExistence type="inferred from homology"/>
<dbReference type="GO" id="GO:0072527">
    <property type="term" value="P:pyrimidine-containing compound metabolic process"/>
    <property type="evidence" value="ECO:0007669"/>
    <property type="project" value="UniProtKB-ARBA"/>
</dbReference>
<sequence>MFSATALSAKCDGTSLPQNDPTPGAIVDLIERCQQAKEYSYNRYSNFRVGAALLCQDGTIYTGCNVENASYGLTICAERTAIFKAVSEGHRKFTAIAISSDVVHEFISPCGACRQVFVEFGVDWDVFMTKPDLTYKRMKTGELLPFCFAPESFEQHRVLLPCFGCVNDTSCVFKKTKK</sequence>
<dbReference type="GO" id="GO:0055086">
    <property type="term" value="P:nucleobase-containing small molecule metabolic process"/>
    <property type="evidence" value="ECO:0007669"/>
    <property type="project" value="UniProtKB-ARBA"/>
</dbReference>
<keyword evidence="16" id="KW-1185">Reference proteome</keyword>
<comment type="catalytic activity">
    <reaction evidence="9 13">
        <text>cytidine + H2O + H(+) = uridine + NH4(+)</text>
        <dbReference type="Rhea" id="RHEA:16069"/>
        <dbReference type="ChEBI" id="CHEBI:15377"/>
        <dbReference type="ChEBI" id="CHEBI:15378"/>
        <dbReference type="ChEBI" id="CHEBI:16704"/>
        <dbReference type="ChEBI" id="CHEBI:17562"/>
        <dbReference type="ChEBI" id="CHEBI:28938"/>
        <dbReference type="EC" id="3.5.4.5"/>
    </reaction>
</comment>
<evidence type="ECO:0000256" key="8">
    <source>
        <dbReference type="ARBA" id="ARBA00032005"/>
    </source>
</evidence>
<dbReference type="NCBIfam" id="NF004064">
    <property type="entry name" value="PRK05578.1"/>
    <property type="match status" value="1"/>
</dbReference>
<evidence type="ECO:0000256" key="5">
    <source>
        <dbReference type="ARBA" id="ARBA00022723"/>
    </source>
</evidence>
<dbReference type="GO" id="GO:0005829">
    <property type="term" value="C:cytosol"/>
    <property type="evidence" value="ECO:0007669"/>
    <property type="project" value="TreeGrafter"/>
</dbReference>
<evidence type="ECO:0000259" key="14">
    <source>
        <dbReference type="PROSITE" id="PS51747"/>
    </source>
</evidence>
<dbReference type="Proteomes" id="UP000828390">
    <property type="component" value="Unassembled WGS sequence"/>
</dbReference>
<comment type="function">
    <text evidence="2 13">This enzyme scavenges exogenous and endogenous cytidine and 2'-deoxycytidine for UMP synthesis.</text>
</comment>
<organism evidence="15 16">
    <name type="scientific">Dreissena polymorpha</name>
    <name type="common">Zebra mussel</name>
    <name type="synonym">Mytilus polymorpha</name>
    <dbReference type="NCBI Taxonomy" id="45954"/>
    <lineage>
        <taxon>Eukaryota</taxon>
        <taxon>Metazoa</taxon>
        <taxon>Spiralia</taxon>
        <taxon>Lophotrochozoa</taxon>
        <taxon>Mollusca</taxon>
        <taxon>Bivalvia</taxon>
        <taxon>Autobranchia</taxon>
        <taxon>Heteroconchia</taxon>
        <taxon>Euheterodonta</taxon>
        <taxon>Imparidentia</taxon>
        <taxon>Neoheterodontei</taxon>
        <taxon>Myida</taxon>
        <taxon>Dreissenoidea</taxon>
        <taxon>Dreissenidae</taxon>
        <taxon>Dreissena</taxon>
    </lineage>
</organism>
<dbReference type="InterPro" id="IPR006262">
    <property type="entry name" value="Cyt_deam_tetra"/>
</dbReference>
<dbReference type="Gene3D" id="3.40.140.10">
    <property type="entry name" value="Cytidine Deaminase, domain 2"/>
    <property type="match status" value="1"/>
</dbReference>
<dbReference type="InterPro" id="IPR002125">
    <property type="entry name" value="CMP_dCMP_dom"/>
</dbReference>
<evidence type="ECO:0000313" key="15">
    <source>
        <dbReference type="EMBL" id="KAH3881225.1"/>
    </source>
</evidence>
<evidence type="ECO:0000256" key="12">
    <source>
        <dbReference type="PIRSR" id="PIRSR606262-3"/>
    </source>
</evidence>
<evidence type="ECO:0000256" key="1">
    <source>
        <dbReference type="ARBA" id="ARBA00001947"/>
    </source>
</evidence>
<dbReference type="SUPFAM" id="SSF53927">
    <property type="entry name" value="Cytidine deaminase-like"/>
    <property type="match status" value="1"/>
</dbReference>
<feature type="domain" description="CMP/dCMP-type deaminase" evidence="14">
    <location>
        <begin position="24"/>
        <end position="151"/>
    </location>
</feature>
<keyword evidence="5 12" id="KW-0479">Metal-binding</keyword>
<dbReference type="Pfam" id="PF00383">
    <property type="entry name" value="dCMP_cyt_deam_1"/>
    <property type="match status" value="1"/>
</dbReference>
<comment type="cofactor">
    <cofactor evidence="1 12 13">
        <name>Zn(2+)</name>
        <dbReference type="ChEBI" id="CHEBI:29105"/>
    </cofactor>
</comment>
<dbReference type="InterPro" id="IPR050202">
    <property type="entry name" value="Cyt/Deoxycyt_deaminase"/>
</dbReference>
<dbReference type="FunFam" id="3.40.140.10:FF:000008">
    <property type="entry name" value="Cytidine deaminase"/>
    <property type="match status" value="1"/>
</dbReference>
<evidence type="ECO:0000256" key="7">
    <source>
        <dbReference type="ARBA" id="ARBA00022833"/>
    </source>
</evidence>
<dbReference type="GO" id="GO:0008270">
    <property type="term" value="F:zinc ion binding"/>
    <property type="evidence" value="ECO:0007669"/>
    <property type="project" value="UniProtKB-UniRule"/>
</dbReference>
<comment type="caution">
    <text evidence="15">The sequence shown here is derived from an EMBL/GenBank/DDBJ whole genome shotgun (WGS) entry which is preliminary data.</text>
</comment>
<dbReference type="EMBL" id="JAIWYP010000001">
    <property type="protein sequence ID" value="KAH3881225.1"/>
    <property type="molecule type" value="Genomic_DNA"/>
</dbReference>
<feature type="active site" description="Proton donor" evidence="10">
    <location>
        <position position="78"/>
    </location>
</feature>
<evidence type="ECO:0000256" key="11">
    <source>
        <dbReference type="PIRSR" id="PIRSR606262-2"/>
    </source>
</evidence>
<dbReference type="GO" id="GO:0004126">
    <property type="term" value="F:cytidine deaminase activity"/>
    <property type="evidence" value="ECO:0007669"/>
    <property type="project" value="UniProtKB-UniRule"/>
</dbReference>
<comment type="similarity">
    <text evidence="3 13">Belongs to the cytidine and deoxycytidylate deaminase family.</text>
</comment>
<evidence type="ECO:0000256" key="6">
    <source>
        <dbReference type="ARBA" id="ARBA00022801"/>
    </source>
</evidence>
<dbReference type="PROSITE" id="PS51747">
    <property type="entry name" value="CYT_DCMP_DEAMINASES_2"/>
    <property type="match status" value="1"/>
</dbReference>
<evidence type="ECO:0000256" key="10">
    <source>
        <dbReference type="PIRSR" id="PIRSR606262-1"/>
    </source>
</evidence>
<keyword evidence="6 13" id="KW-0378">Hydrolase</keyword>
<accession>A0A9D4MPT5</accession>
<evidence type="ECO:0000256" key="4">
    <source>
        <dbReference type="ARBA" id="ARBA00012783"/>
    </source>
</evidence>
<reference evidence="15" key="1">
    <citation type="journal article" date="2019" name="bioRxiv">
        <title>The Genome of the Zebra Mussel, Dreissena polymorpha: A Resource for Invasive Species Research.</title>
        <authorList>
            <person name="McCartney M.A."/>
            <person name="Auch B."/>
            <person name="Kono T."/>
            <person name="Mallez S."/>
            <person name="Zhang Y."/>
            <person name="Obille A."/>
            <person name="Becker A."/>
            <person name="Abrahante J.E."/>
            <person name="Garbe J."/>
            <person name="Badalamenti J.P."/>
            <person name="Herman A."/>
            <person name="Mangelson H."/>
            <person name="Liachko I."/>
            <person name="Sullivan S."/>
            <person name="Sone E.D."/>
            <person name="Koren S."/>
            <person name="Silverstein K.A.T."/>
            <person name="Beckman K.B."/>
            <person name="Gohl D.M."/>
        </authorList>
    </citation>
    <scope>NUCLEOTIDE SEQUENCE</scope>
    <source>
        <strain evidence="15">Duluth1</strain>
        <tissue evidence="15">Whole animal</tissue>
    </source>
</reference>